<dbReference type="EMBL" id="JANEYF010004598">
    <property type="protein sequence ID" value="KAJ8930605.1"/>
    <property type="molecule type" value="Genomic_DNA"/>
</dbReference>
<dbReference type="PANTHER" id="PTHR10963">
    <property type="entry name" value="GLYCOSYL HYDROLASE-RELATED"/>
    <property type="match status" value="1"/>
</dbReference>
<name>A0AAV8WWV9_9CUCU</name>
<evidence type="ECO:0000259" key="2">
    <source>
        <dbReference type="PROSITE" id="PS51762"/>
    </source>
</evidence>
<dbReference type="InterPro" id="IPR050546">
    <property type="entry name" value="Glycosyl_Hydrlase_16"/>
</dbReference>
<dbReference type="PROSITE" id="PS51762">
    <property type="entry name" value="GH16_2"/>
    <property type="match status" value="1"/>
</dbReference>
<reference evidence="3" key="1">
    <citation type="journal article" date="2023" name="Insect Mol. Biol.">
        <title>Genome sequencing provides insights into the evolution of gene families encoding plant cell wall-degrading enzymes in longhorned beetles.</title>
        <authorList>
            <person name="Shin N.R."/>
            <person name="Okamura Y."/>
            <person name="Kirsch R."/>
            <person name="Pauchet Y."/>
        </authorList>
    </citation>
    <scope>NUCLEOTIDE SEQUENCE</scope>
    <source>
        <strain evidence="3">RBIC_L_NR</strain>
    </source>
</reference>
<organism evidence="3 4">
    <name type="scientific">Rhamnusium bicolor</name>
    <dbReference type="NCBI Taxonomy" id="1586634"/>
    <lineage>
        <taxon>Eukaryota</taxon>
        <taxon>Metazoa</taxon>
        <taxon>Ecdysozoa</taxon>
        <taxon>Arthropoda</taxon>
        <taxon>Hexapoda</taxon>
        <taxon>Insecta</taxon>
        <taxon>Pterygota</taxon>
        <taxon>Neoptera</taxon>
        <taxon>Endopterygota</taxon>
        <taxon>Coleoptera</taxon>
        <taxon>Polyphaga</taxon>
        <taxon>Cucujiformia</taxon>
        <taxon>Chrysomeloidea</taxon>
        <taxon>Cerambycidae</taxon>
        <taxon>Lepturinae</taxon>
        <taxon>Rhagiini</taxon>
        <taxon>Rhamnusium</taxon>
    </lineage>
</organism>
<dbReference type="AlphaFoldDB" id="A0AAV8WWV9"/>
<proteinExistence type="inferred from homology"/>
<sequence length="260" mass="29840">MFPKCTNSRWYGCERTGNPDSVLNPIKSARIRTVDSFSFKYGRVEVRAKLPAGDWLWPAIWMLPRYNQYSGWPVSGEIDIMESRGNRELRNSAGQNIGTQQVGSTLHFGPNYNYNRFEYAHFERNNPAGYDTDFHTYGLLWNSDGITFYIDDEVTGAVNPPAGGFWEFGHLQNTGLENPWQRNTKMAPFDQEFYIILNLAVGGVNYFPDNANNPGGKPWINDSPTAITEFWKGHDQWLPTWRLGTDDSHLQIHHVKVWAI</sequence>
<evidence type="ECO:0000313" key="4">
    <source>
        <dbReference type="Proteomes" id="UP001162156"/>
    </source>
</evidence>
<comment type="similarity">
    <text evidence="1">Belongs to the glycosyl hydrolase 16 family.</text>
</comment>
<dbReference type="Gene3D" id="2.60.120.200">
    <property type="match status" value="1"/>
</dbReference>
<dbReference type="GO" id="GO:0005975">
    <property type="term" value="P:carbohydrate metabolic process"/>
    <property type="evidence" value="ECO:0007669"/>
    <property type="project" value="InterPro"/>
</dbReference>
<dbReference type="SUPFAM" id="SSF49899">
    <property type="entry name" value="Concanavalin A-like lectins/glucanases"/>
    <property type="match status" value="1"/>
</dbReference>
<evidence type="ECO:0000256" key="1">
    <source>
        <dbReference type="ARBA" id="ARBA00006865"/>
    </source>
</evidence>
<dbReference type="PANTHER" id="PTHR10963:SF55">
    <property type="entry name" value="GLYCOSIDE HYDROLASE FAMILY 16 PROTEIN"/>
    <property type="match status" value="1"/>
</dbReference>
<protein>
    <recommendedName>
        <fullName evidence="2">GH16 domain-containing protein</fullName>
    </recommendedName>
</protein>
<comment type="caution">
    <text evidence="3">The sequence shown here is derived from an EMBL/GenBank/DDBJ whole genome shotgun (WGS) entry which is preliminary data.</text>
</comment>
<dbReference type="GO" id="GO:0004553">
    <property type="term" value="F:hydrolase activity, hydrolyzing O-glycosyl compounds"/>
    <property type="evidence" value="ECO:0007669"/>
    <property type="project" value="InterPro"/>
</dbReference>
<dbReference type="InterPro" id="IPR013320">
    <property type="entry name" value="ConA-like_dom_sf"/>
</dbReference>
<feature type="domain" description="GH16" evidence="2">
    <location>
        <begin position="1"/>
        <end position="260"/>
    </location>
</feature>
<dbReference type="Pfam" id="PF00722">
    <property type="entry name" value="Glyco_hydro_16"/>
    <property type="match status" value="1"/>
</dbReference>
<dbReference type="Proteomes" id="UP001162156">
    <property type="component" value="Unassembled WGS sequence"/>
</dbReference>
<keyword evidence="4" id="KW-1185">Reference proteome</keyword>
<dbReference type="InterPro" id="IPR000757">
    <property type="entry name" value="Beta-glucanase-like"/>
</dbReference>
<accession>A0AAV8WWV9</accession>
<gene>
    <name evidence="3" type="ORF">NQ314_016575</name>
</gene>
<evidence type="ECO:0000313" key="3">
    <source>
        <dbReference type="EMBL" id="KAJ8930605.1"/>
    </source>
</evidence>